<name>A0AA48KC55_9BACT</name>
<evidence type="ECO:0000256" key="1">
    <source>
        <dbReference type="SAM" id="MobiDB-lite"/>
    </source>
</evidence>
<organism evidence="3 4">
    <name type="scientific">Mesoterricola silvestris</name>
    <dbReference type="NCBI Taxonomy" id="2927979"/>
    <lineage>
        <taxon>Bacteria</taxon>
        <taxon>Pseudomonadati</taxon>
        <taxon>Acidobacteriota</taxon>
        <taxon>Holophagae</taxon>
        <taxon>Holophagales</taxon>
        <taxon>Holophagaceae</taxon>
        <taxon>Mesoterricola</taxon>
    </lineage>
</organism>
<feature type="region of interest" description="Disordered" evidence="1">
    <location>
        <begin position="96"/>
        <end position="127"/>
    </location>
</feature>
<dbReference type="KEGG" id="msil:METEAL_23220"/>
<evidence type="ECO:0000256" key="2">
    <source>
        <dbReference type="SAM" id="SignalP"/>
    </source>
</evidence>
<feature type="chain" id="PRO_5041227313" description="TRASH domain-containing protein" evidence="2">
    <location>
        <begin position="23"/>
        <end position="127"/>
    </location>
</feature>
<proteinExistence type="predicted"/>
<feature type="region of interest" description="Disordered" evidence="1">
    <location>
        <begin position="26"/>
        <end position="46"/>
    </location>
</feature>
<evidence type="ECO:0000313" key="4">
    <source>
        <dbReference type="Proteomes" id="UP001238179"/>
    </source>
</evidence>
<dbReference type="Proteomes" id="UP001238179">
    <property type="component" value="Chromosome"/>
</dbReference>
<keyword evidence="2" id="KW-0732">Signal</keyword>
<gene>
    <name evidence="3" type="ORF">METEAL_23220</name>
</gene>
<feature type="signal peptide" evidence="2">
    <location>
        <begin position="1"/>
        <end position="22"/>
    </location>
</feature>
<sequence>MSLRSFILFCAMALYAAVPSFAQCSGHSGHGDHSGHQGHAGHQDSAPRVTATNTLCPVMGQPVKAGRDKEVVVGGNTYLVCCDGCGPEMAEHKDKYLDKDGKPLNAPKTDEGNAAPAPSAGHEGHQH</sequence>
<dbReference type="RefSeq" id="WP_316411790.1">
    <property type="nucleotide sequence ID" value="NZ_AP027080.1"/>
</dbReference>
<keyword evidence="4" id="KW-1185">Reference proteome</keyword>
<evidence type="ECO:0008006" key="5">
    <source>
        <dbReference type="Google" id="ProtNLM"/>
    </source>
</evidence>
<dbReference type="AlphaFoldDB" id="A0AA48KC55"/>
<dbReference type="EMBL" id="AP027080">
    <property type="protein sequence ID" value="BDU73148.1"/>
    <property type="molecule type" value="Genomic_DNA"/>
</dbReference>
<accession>A0AA48KC55</accession>
<reference evidence="4" key="1">
    <citation type="journal article" date="2023" name="Int. J. Syst. Evol. Microbiol.">
        <title>Mesoterricola silvestris gen. nov., sp. nov., Mesoterricola sediminis sp. nov., Geothrix oryzae sp. nov., Geothrix edaphica sp. nov., Geothrix rubra sp. nov., and Geothrix limicola sp. nov., six novel members of Acidobacteriota isolated from soils.</title>
        <authorList>
            <person name="Itoh H."/>
            <person name="Sugisawa Y."/>
            <person name="Mise K."/>
            <person name="Xu Z."/>
            <person name="Kuniyasu M."/>
            <person name="Ushijima N."/>
            <person name="Kawano K."/>
            <person name="Kobayashi E."/>
            <person name="Shiratori Y."/>
            <person name="Masuda Y."/>
            <person name="Senoo K."/>
        </authorList>
    </citation>
    <scope>NUCLEOTIDE SEQUENCE [LARGE SCALE GENOMIC DNA]</scope>
    <source>
        <strain evidence="4">W79</strain>
    </source>
</reference>
<protein>
    <recommendedName>
        <fullName evidence="5">TRASH domain-containing protein</fullName>
    </recommendedName>
</protein>
<evidence type="ECO:0000313" key="3">
    <source>
        <dbReference type="EMBL" id="BDU73148.1"/>
    </source>
</evidence>